<reference evidence="4 5" key="2">
    <citation type="submission" date="2019-09" db="EMBL/GenBank/DDBJ databases">
        <authorList>
            <person name="Jin C."/>
        </authorList>
    </citation>
    <scope>NUCLEOTIDE SEQUENCE [LARGE SCALE GENOMIC DNA]</scope>
    <source>
        <strain evidence="4 5">BN140002</strain>
    </source>
</reference>
<evidence type="ECO:0000259" key="3">
    <source>
        <dbReference type="Pfam" id="PF13628"/>
    </source>
</evidence>
<gene>
    <name evidence="4" type="ORF">F0L46_04290</name>
</gene>
<protein>
    <submittedName>
        <fullName evidence="4">DUF4142 domain-containing protein</fullName>
    </submittedName>
</protein>
<dbReference type="PANTHER" id="PTHR38593:SF1">
    <property type="entry name" value="BLR2558 PROTEIN"/>
    <property type="match status" value="1"/>
</dbReference>
<evidence type="ECO:0000256" key="1">
    <source>
        <dbReference type="SAM" id="MobiDB-lite"/>
    </source>
</evidence>
<dbReference type="InterPro" id="IPR025419">
    <property type="entry name" value="DUF4142"/>
</dbReference>
<feature type="chain" id="PRO_5022972540" evidence="2">
    <location>
        <begin position="22"/>
        <end position="193"/>
    </location>
</feature>
<accession>A0A5B2VSI2</accession>
<name>A0A5B2VSI2_9HYPH</name>
<organism evidence="4 5">
    <name type="scientific">Salinarimonas soli</name>
    <dbReference type="NCBI Taxonomy" id="1638099"/>
    <lineage>
        <taxon>Bacteria</taxon>
        <taxon>Pseudomonadati</taxon>
        <taxon>Pseudomonadota</taxon>
        <taxon>Alphaproteobacteria</taxon>
        <taxon>Hyphomicrobiales</taxon>
        <taxon>Salinarimonadaceae</taxon>
        <taxon>Salinarimonas</taxon>
    </lineage>
</organism>
<dbReference type="PANTHER" id="PTHR38593">
    <property type="entry name" value="BLR2558 PROTEIN"/>
    <property type="match status" value="1"/>
</dbReference>
<reference evidence="4 5" key="1">
    <citation type="submission" date="2019-09" db="EMBL/GenBank/DDBJ databases">
        <title>Salinarimonas rosea gen. nov., sp. nov., a new member of the a-2 subgroup of the Proteobacteria.</title>
        <authorList>
            <person name="Liu J."/>
        </authorList>
    </citation>
    <scope>NUCLEOTIDE SEQUENCE [LARGE SCALE GENOMIC DNA]</scope>
    <source>
        <strain evidence="4 5">BN140002</strain>
    </source>
</reference>
<dbReference type="RefSeq" id="WP_149815803.1">
    <property type="nucleotide sequence ID" value="NZ_VUOA01000008.1"/>
</dbReference>
<dbReference type="Pfam" id="PF13628">
    <property type="entry name" value="DUF4142"/>
    <property type="match status" value="1"/>
</dbReference>
<dbReference type="AlphaFoldDB" id="A0A5B2VSI2"/>
<evidence type="ECO:0000313" key="4">
    <source>
        <dbReference type="EMBL" id="KAA2241222.1"/>
    </source>
</evidence>
<keyword evidence="5" id="KW-1185">Reference proteome</keyword>
<evidence type="ECO:0000256" key="2">
    <source>
        <dbReference type="SAM" id="SignalP"/>
    </source>
</evidence>
<evidence type="ECO:0000313" key="5">
    <source>
        <dbReference type="Proteomes" id="UP000323142"/>
    </source>
</evidence>
<sequence length="193" mass="20964">MDRRHVLATLAAAVAAGPALAQQTMGSGSSGAAMSGTSSQMSGGMMPMGQAEQQYMQRTMMVGSVALETSKIALEKARNDDVKQFAKFEAEEQQTVAEIIRSMGDPSSTASTQSMPQGDMAQMVEKLRGTQAGAEFDRMYVMGQIQGHQELLKVQEEYIRGGQNMHVKHIAMLAAGRIREHIEDLQDLQKRKG</sequence>
<dbReference type="Proteomes" id="UP000323142">
    <property type="component" value="Unassembled WGS sequence"/>
</dbReference>
<keyword evidence="2" id="KW-0732">Signal</keyword>
<dbReference type="OrthoDB" id="7281440at2"/>
<dbReference type="EMBL" id="VUOA01000008">
    <property type="protein sequence ID" value="KAA2241222.1"/>
    <property type="molecule type" value="Genomic_DNA"/>
</dbReference>
<proteinExistence type="predicted"/>
<feature type="domain" description="DUF4142" evidence="3">
    <location>
        <begin position="51"/>
        <end position="188"/>
    </location>
</feature>
<feature type="region of interest" description="Disordered" evidence="1">
    <location>
        <begin position="23"/>
        <end position="43"/>
    </location>
</feature>
<dbReference type="Gene3D" id="1.20.1260.10">
    <property type="match status" value="1"/>
</dbReference>
<comment type="caution">
    <text evidence="4">The sequence shown here is derived from an EMBL/GenBank/DDBJ whole genome shotgun (WGS) entry which is preliminary data.</text>
</comment>
<feature type="signal peptide" evidence="2">
    <location>
        <begin position="1"/>
        <end position="21"/>
    </location>
</feature>
<dbReference type="InterPro" id="IPR012347">
    <property type="entry name" value="Ferritin-like"/>
</dbReference>